<keyword evidence="2" id="KW-0732">Signal</keyword>
<gene>
    <name evidence="4" type="ORF">A4R43_38835</name>
</gene>
<reference evidence="4 5" key="1">
    <citation type="submission" date="2016-04" db="EMBL/GenBank/DDBJ databases">
        <title>Complete genome sequence and analysis of deep-sea sediment isolate, Amycolatopsis sp. WP1.</title>
        <authorList>
            <person name="Wang H."/>
            <person name="Chen S."/>
            <person name="Wu Q."/>
        </authorList>
    </citation>
    <scope>NUCLEOTIDE SEQUENCE [LARGE SCALE GENOMIC DNA]</scope>
    <source>
        <strain evidence="4 5">WP1</strain>
    </source>
</reference>
<dbReference type="AlphaFoldDB" id="A0A344LI09"/>
<keyword evidence="5" id="KW-1185">Reference proteome</keyword>
<feature type="region of interest" description="Disordered" evidence="1">
    <location>
        <begin position="124"/>
        <end position="157"/>
    </location>
</feature>
<proteinExistence type="predicted"/>
<feature type="chain" id="PRO_5038524275" evidence="2">
    <location>
        <begin position="20"/>
        <end position="229"/>
    </location>
</feature>
<dbReference type="InterPro" id="IPR005183">
    <property type="entry name" value="DUF305_CopM-like"/>
</dbReference>
<sequence>MTRTVTAAVAAGLACALLAGCSNEPVPPPEAAQPSVGVLVPGKPGESATAVPPGEAGGHQQEVTLSEVDVNYVTNMIPHHRQAIVMTDLVAERASNELVRGIASRIDAAQGAEIDQMTAWLTQHGKPVPPEEDPTSHSGHAGHGGHGGHDHATMPGMATPEQLDQLRAAKGTDFDRLFLDLMIRHHEGALTMAEQQLAGGLNDRAQEMAQEVITGQTAEIERMRAVQLP</sequence>
<dbReference type="PROSITE" id="PS51257">
    <property type="entry name" value="PROKAR_LIPOPROTEIN"/>
    <property type="match status" value="1"/>
</dbReference>
<dbReference type="RefSeq" id="WP_113696739.1">
    <property type="nucleotide sequence ID" value="NZ_CP015163.1"/>
</dbReference>
<name>A0A344LI09_9PSEU</name>
<dbReference type="OrthoDB" id="26872at2"/>
<evidence type="ECO:0000313" key="5">
    <source>
        <dbReference type="Proteomes" id="UP000250434"/>
    </source>
</evidence>
<feature type="signal peptide" evidence="2">
    <location>
        <begin position="1"/>
        <end position="19"/>
    </location>
</feature>
<dbReference type="KEGG" id="aab:A4R43_38835"/>
<evidence type="ECO:0000256" key="1">
    <source>
        <dbReference type="SAM" id="MobiDB-lite"/>
    </source>
</evidence>
<protein>
    <submittedName>
        <fullName evidence="4">DUF305 domain-containing protein</fullName>
    </submittedName>
</protein>
<feature type="domain" description="DUF305" evidence="3">
    <location>
        <begin position="69"/>
        <end position="226"/>
    </location>
</feature>
<evidence type="ECO:0000259" key="3">
    <source>
        <dbReference type="Pfam" id="PF03713"/>
    </source>
</evidence>
<dbReference type="EMBL" id="CP015163">
    <property type="protein sequence ID" value="AXB47683.1"/>
    <property type="molecule type" value="Genomic_DNA"/>
</dbReference>
<evidence type="ECO:0000313" key="4">
    <source>
        <dbReference type="EMBL" id="AXB47683.1"/>
    </source>
</evidence>
<dbReference type="Proteomes" id="UP000250434">
    <property type="component" value="Chromosome"/>
</dbReference>
<dbReference type="PANTHER" id="PTHR36933:SF1">
    <property type="entry name" value="SLL0788 PROTEIN"/>
    <property type="match status" value="1"/>
</dbReference>
<dbReference type="Pfam" id="PF03713">
    <property type="entry name" value="DUF305"/>
    <property type="match status" value="1"/>
</dbReference>
<dbReference type="Gene3D" id="1.20.1260.10">
    <property type="match status" value="1"/>
</dbReference>
<evidence type="ECO:0000256" key="2">
    <source>
        <dbReference type="SAM" id="SignalP"/>
    </source>
</evidence>
<dbReference type="PANTHER" id="PTHR36933">
    <property type="entry name" value="SLL0788 PROTEIN"/>
    <property type="match status" value="1"/>
</dbReference>
<dbReference type="InterPro" id="IPR012347">
    <property type="entry name" value="Ferritin-like"/>
</dbReference>
<accession>A0A344LI09</accession>
<organism evidence="4 5">
    <name type="scientific">Amycolatopsis albispora</name>
    <dbReference type="NCBI Taxonomy" id="1804986"/>
    <lineage>
        <taxon>Bacteria</taxon>
        <taxon>Bacillati</taxon>
        <taxon>Actinomycetota</taxon>
        <taxon>Actinomycetes</taxon>
        <taxon>Pseudonocardiales</taxon>
        <taxon>Pseudonocardiaceae</taxon>
        <taxon>Amycolatopsis</taxon>
    </lineage>
</organism>